<protein>
    <submittedName>
        <fullName evidence="2">Uncharacterized protein</fullName>
    </submittedName>
</protein>
<sequence length="518" mass="57412">MVIDNALARVIAQHPEREVSPEATTNSTSTTVSSYDQFSDSGSFRLDRTPAHLRALTNNALQMHLAPSPISPALLTSIQEAALRQWLHDKAMLQLEQIQWEDDCTGAPLHSALRTLYGPLREFLDFLTMAANCIAHLELLADAASIQQPLPSPPSFHLDPRQSPTSLDFSLPDATAAHDPGLSDTTVSATMTVAATPGTAVIATGDTHTNRHGKRKFRGDDPEPEQKRKKFRKSHGDILRRAVIEHEAYKAVGLTNTHAICMFTGVRLAVLAGKECIEQFVREHYSVDETYLPSGHVTHPLLTNLEAAQLHVMWKVLHQHQQYILASLVFDILTFRLRDVYAVSHLLNAGYLGTQYPGARHWELLPFDDLESITSAAALNFQADYTPDYGLNNFDEDSEIDDVKLQYPASDDEYPLDRRYSPDTESSTIFTDSEDIESTAESNDAPGITAGSRDAEQGFYICRVGNWFWGNNDARAGSPSDTDRRELSDHKDEELIECELVVGSPNEHVAPDPLATEA</sequence>
<proteinExistence type="predicted"/>
<evidence type="ECO:0000313" key="3">
    <source>
        <dbReference type="Proteomes" id="UP001221757"/>
    </source>
</evidence>
<dbReference type="EMBL" id="JARKIE010000037">
    <property type="protein sequence ID" value="KAJ7695632.1"/>
    <property type="molecule type" value="Genomic_DNA"/>
</dbReference>
<feature type="region of interest" description="Disordered" evidence="1">
    <location>
        <begin position="17"/>
        <end position="37"/>
    </location>
</feature>
<evidence type="ECO:0000313" key="2">
    <source>
        <dbReference type="EMBL" id="KAJ7695632.1"/>
    </source>
</evidence>
<feature type="compositionally biased region" description="Low complexity" evidence="1">
    <location>
        <begin position="24"/>
        <end position="34"/>
    </location>
</feature>
<reference evidence="2" key="1">
    <citation type="submission" date="2023-03" db="EMBL/GenBank/DDBJ databases">
        <title>Massive genome expansion in bonnet fungi (Mycena s.s.) driven by repeated elements and novel gene families across ecological guilds.</title>
        <authorList>
            <consortium name="Lawrence Berkeley National Laboratory"/>
            <person name="Harder C.B."/>
            <person name="Miyauchi S."/>
            <person name="Viragh M."/>
            <person name="Kuo A."/>
            <person name="Thoen E."/>
            <person name="Andreopoulos B."/>
            <person name="Lu D."/>
            <person name="Skrede I."/>
            <person name="Drula E."/>
            <person name="Henrissat B."/>
            <person name="Morin E."/>
            <person name="Kohler A."/>
            <person name="Barry K."/>
            <person name="LaButti K."/>
            <person name="Morin E."/>
            <person name="Salamov A."/>
            <person name="Lipzen A."/>
            <person name="Mereny Z."/>
            <person name="Hegedus B."/>
            <person name="Baldrian P."/>
            <person name="Stursova M."/>
            <person name="Weitz H."/>
            <person name="Taylor A."/>
            <person name="Grigoriev I.V."/>
            <person name="Nagy L.G."/>
            <person name="Martin F."/>
            <person name="Kauserud H."/>
        </authorList>
    </citation>
    <scope>NUCLEOTIDE SEQUENCE</scope>
    <source>
        <strain evidence="2">CBHHK067</strain>
    </source>
</reference>
<keyword evidence="3" id="KW-1185">Reference proteome</keyword>
<name>A0AAD7DMW9_MYCRO</name>
<comment type="caution">
    <text evidence="2">The sequence shown here is derived from an EMBL/GenBank/DDBJ whole genome shotgun (WGS) entry which is preliminary data.</text>
</comment>
<dbReference type="AlphaFoldDB" id="A0AAD7DMW9"/>
<organism evidence="2 3">
    <name type="scientific">Mycena rosella</name>
    <name type="common">Pink bonnet</name>
    <name type="synonym">Agaricus rosellus</name>
    <dbReference type="NCBI Taxonomy" id="1033263"/>
    <lineage>
        <taxon>Eukaryota</taxon>
        <taxon>Fungi</taxon>
        <taxon>Dikarya</taxon>
        <taxon>Basidiomycota</taxon>
        <taxon>Agaricomycotina</taxon>
        <taxon>Agaricomycetes</taxon>
        <taxon>Agaricomycetidae</taxon>
        <taxon>Agaricales</taxon>
        <taxon>Marasmiineae</taxon>
        <taxon>Mycenaceae</taxon>
        <taxon>Mycena</taxon>
    </lineage>
</organism>
<feature type="region of interest" description="Disordered" evidence="1">
    <location>
        <begin position="203"/>
        <end position="234"/>
    </location>
</feature>
<gene>
    <name evidence="2" type="ORF">B0H17DRAFT_1131263</name>
</gene>
<accession>A0AAD7DMW9</accession>
<dbReference type="Proteomes" id="UP001221757">
    <property type="component" value="Unassembled WGS sequence"/>
</dbReference>
<evidence type="ECO:0000256" key="1">
    <source>
        <dbReference type="SAM" id="MobiDB-lite"/>
    </source>
</evidence>